<feature type="region of interest" description="Disordered" evidence="1">
    <location>
        <begin position="1"/>
        <end position="31"/>
    </location>
</feature>
<dbReference type="OrthoDB" id="2013972at2759"/>
<evidence type="ECO:0000313" key="3">
    <source>
        <dbReference type="Proteomes" id="UP000298138"/>
    </source>
</evidence>
<dbReference type="InParanoid" id="A0A4S2MKL6"/>
<organism evidence="2 3">
    <name type="scientific">Ascodesmis nigricans</name>
    <dbReference type="NCBI Taxonomy" id="341454"/>
    <lineage>
        <taxon>Eukaryota</taxon>
        <taxon>Fungi</taxon>
        <taxon>Dikarya</taxon>
        <taxon>Ascomycota</taxon>
        <taxon>Pezizomycotina</taxon>
        <taxon>Pezizomycetes</taxon>
        <taxon>Pezizales</taxon>
        <taxon>Ascodesmidaceae</taxon>
        <taxon>Ascodesmis</taxon>
    </lineage>
</organism>
<keyword evidence="2" id="KW-0808">Transferase</keyword>
<evidence type="ECO:0000256" key="1">
    <source>
        <dbReference type="SAM" id="MobiDB-lite"/>
    </source>
</evidence>
<evidence type="ECO:0000313" key="2">
    <source>
        <dbReference type="EMBL" id="TGZ77510.1"/>
    </source>
</evidence>
<reference evidence="2 3" key="1">
    <citation type="submission" date="2019-04" db="EMBL/GenBank/DDBJ databases">
        <title>Comparative genomics and transcriptomics to analyze fruiting body development in filamentous ascomycetes.</title>
        <authorList>
            <consortium name="DOE Joint Genome Institute"/>
            <person name="Lutkenhaus R."/>
            <person name="Traeger S."/>
            <person name="Breuer J."/>
            <person name="Kuo A."/>
            <person name="Lipzen A."/>
            <person name="Pangilinan J."/>
            <person name="Dilworth D."/>
            <person name="Sandor L."/>
            <person name="Poggeler S."/>
            <person name="Barry K."/>
            <person name="Grigoriev I.V."/>
            <person name="Nowrousian M."/>
        </authorList>
    </citation>
    <scope>NUCLEOTIDE SEQUENCE [LARGE SCALE GENOMIC DNA]</scope>
    <source>
        <strain evidence="2 3">CBS 389.68</strain>
    </source>
</reference>
<dbReference type="EMBL" id="ML220152">
    <property type="protein sequence ID" value="TGZ77510.1"/>
    <property type="molecule type" value="Genomic_DNA"/>
</dbReference>
<keyword evidence="3" id="KW-1185">Reference proteome</keyword>
<dbReference type="GO" id="GO:0032259">
    <property type="term" value="P:methylation"/>
    <property type="evidence" value="ECO:0007669"/>
    <property type="project" value="UniProtKB-KW"/>
</dbReference>
<feature type="compositionally biased region" description="Low complexity" evidence="1">
    <location>
        <begin position="1"/>
        <end position="25"/>
    </location>
</feature>
<dbReference type="CDD" id="cd02440">
    <property type="entry name" value="AdoMet_MTases"/>
    <property type="match status" value="1"/>
</dbReference>
<dbReference type="PANTHER" id="PTHR43591:SF24">
    <property type="entry name" value="2-METHOXY-6-POLYPRENYL-1,4-BENZOQUINOL METHYLASE, MITOCHONDRIAL"/>
    <property type="match status" value="1"/>
</dbReference>
<accession>A0A4S2MKL6</accession>
<dbReference type="STRING" id="341454.A0A4S2MKL6"/>
<dbReference type="Gene3D" id="3.40.50.150">
    <property type="entry name" value="Vaccinia Virus protein VP39"/>
    <property type="match status" value="1"/>
</dbReference>
<dbReference type="AlphaFoldDB" id="A0A4S2MKL6"/>
<gene>
    <name evidence="2" type="ORF">EX30DRAFT_344025</name>
</gene>
<proteinExistence type="predicted"/>
<dbReference type="InterPro" id="IPR029063">
    <property type="entry name" value="SAM-dependent_MTases_sf"/>
</dbReference>
<protein>
    <submittedName>
        <fullName evidence="2">S-adenosyl-L-methionine-dependent methyltransferase</fullName>
    </submittedName>
</protein>
<dbReference type="Proteomes" id="UP000298138">
    <property type="component" value="Unassembled WGS sequence"/>
</dbReference>
<sequence>MATPLSLLSEQQQQQPQYNHHQQPHSPKPHVDFSIHTIVVPAASASATETETEMETEAGTEMETEEEEMVVSTDMETDLEVDELPVTSDETSDYFSATTGVHTTASIASSITEFIYAHGRRYRGQNGYPMPMPNDDIEQERLELTHYFFLVLAAGHLHRAPLEIPESREPFRPFRILDCGTGVGTWALDMGEQYPATDIIGVDISAIQPSWTYPNVTFEVDDLELEWTWPDCYFSFIYSRTMNNCIRDYPLLISRMFTHLTPGGFVEIWEHQLEKYFDLTPEFTDPDAAMLKWYSLYREALEKAGIRPMCGDELKAELEGKGFVDVTVKRFKQPFGTWAKTEKMKQVGHLALGSMKTGLEAHALELIVRYCGLPYEEVKALCDASYEELEKGKLRFYNYSYNVVARKPGWDEEV</sequence>
<dbReference type="GO" id="GO:0008168">
    <property type="term" value="F:methyltransferase activity"/>
    <property type="evidence" value="ECO:0007669"/>
    <property type="project" value="UniProtKB-KW"/>
</dbReference>
<dbReference type="SUPFAM" id="SSF53335">
    <property type="entry name" value="S-adenosyl-L-methionine-dependent methyltransferases"/>
    <property type="match status" value="1"/>
</dbReference>
<feature type="region of interest" description="Disordered" evidence="1">
    <location>
        <begin position="43"/>
        <end position="68"/>
    </location>
</feature>
<dbReference type="Pfam" id="PF13489">
    <property type="entry name" value="Methyltransf_23"/>
    <property type="match status" value="1"/>
</dbReference>
<keyword evidence="2" id="KW-0489">Methyltransferase</keyword>
<name>A0A4S2MKL6_9PEZI</name>
<feature type="compositionally biased region" description="Acidic residues" evidence="1">
    <location>
        <begin position="50"/>
        <end position="68"/>
    </location>
</feature>
<dbReference type="PANTHER" id="PTHR43591">
    <property type="entry name" value="METHYLTRANSFERASE"/>
    <property type="match status" value="1"/>
</dbReference>